<comment type="caution">
    <text evidence="1">The sequence shown here is derived from an EMBL/GenBank/DDBJ whole genome shotgun (WGS) entry which is preliminary data.</text>
</comment>
<proteinExistence type="predicted"/>
<gene>
    <name evidence="1" type="ORF">DPMN_042551</name>
</gene>
<dbReference type="EMBL" id="JAIWYP010000011">
    <property type="protein sequence ID" value="KAH3735991.1"/>
    <property type="molecule type" value="Genomic_DNA"/>
</dbReference>
<evidence type="ECO:0000313" key="1">
    <source>
        <dbReference type="EMBL" id="KAH3735991.1"/>
    </source>
</evidence>
<dbReference type="Proteomes" id="UP000828390">
    <property type="component" value="Unassembled WGS sequence"/>
</dbReference>
<accession>A0A9D4CYT4</accession>
<reference evidence="1" key="2">
    <citation type="submission" date="2020-11" db="EMBL/GenBank/DDBJ databases">
        <authorList>
            <person name="McCartney M.A."/>
            <person name="Auch B."/>
            <person name="Kono T."/>
            <person name="Mallez S."/>
            <person name="Becker A."/>
            <person name="Gohl D.M."/>
            <person name="Silverstein K.A.T."/>
            <person name="Koren S."/>
            <person name="Bechman K.B."/>
            <person name="Herman A."/>
            <person name="Abrahante J.E."/>
            <person name="Garbe J."/>
        </authorList>
    </citation>
    <scope>NUCLEOTIDE SEQUENCE</scope>
    <source>
        <strain evidence="1">Duluth1</strain>
        <tissue evidence="1">Whole animal</tissue>
    </source>
</reference>
<protein>
    <submittedName>
        <fullName evidence="1">Uncharacterized protein</fullName>
    </submittedName>
</protein>
<dbReference type="AlphaFoldDB" id="A0A9D4CYT4"/>
<reference evidence="1" key="1">
    <citation type="journal article" date="2019" name="bioRxiv">
        <title>The Genome of the Zebra Mussel, Dreissena polymorpha: A Resource for Invasive Species Research.</title>
        <authorList>
            <person name="McCartney M.A."/>
            <person name="Auch B."/>
            <person name="Kono T."/>
            <person name="Mallez S."/>
            <person name="Zhang Y."/>
            <person name="Obille A."/>
            <person name="Becker A."/>
            <person name="Abrahante J.E."/>
            <person name="Garbe J."/>
            <person name="Badalamenti J.P."/>
            <person name="Herman A."/>
            <person name="Mangelson H."/>
            <person name="Liachko I."/>
            <person name="Sullivan S."/>
            <person name="Sone E.D."/>
            <person name="Koren S."/>
            <person name="Silverstein K.A.T."/>
            <person name="Beckman K.B."/>
            <person name="Gohl D.M."/>
        </authorList>
    </citation>
    <scope>NUCLEOTIDE SEQUENCE</scope>
    <source>
        <strain evidence="1">Duluth1</strain>
        <tissue evidence="1">Whole animal</tissue>
    </source>
</reference>
<name>A0A9D4CYT4_DREPO</name>
<evidence type="ECO:0000313" key="2">
    <source>
        <dbReference type="Proteomes" id="UP000828390"/>
    </source>
</evidence>
<sequence>MLEAEIRDFQNTVTLLRHNQKNEKTATQQNPTENLENAELKMSNSVFEEKNVGKMSNIYLNIIHRLDMQEIKMKHEFECQNLKFKIQILELQKELEESKFRNRMHQDQQPIQAGIQIPNAPYGQHVPQQYGVPYTTTEAFLPPAYQTPYEFYKPTMQYGSANNQVPPMMLVPPTIQNACVNQPSLYVTTRPLPHYAPPTYLGPVITGTTAQLGSHFQGTHTPMMRAMNPPWMPRGIHNIPHRPHIVHGPYTFTTSFFPPGHYVNPVQTQTQTSQSSQLNRNMHTASCNQTMGTVNNHNPATNQPNPEIPVNEKTIQHTPDHTNLSPDVMDRNDEVASPHEVASHTYQQPSMDDHCIIEITPTPREDYILRTQQNQSVNNLGDQKKNLNNQDAIFSFLERGRASTRVERTQH</sequence>
<keyword evidence="2" id="KW-1185">Reference proteome</keyword>
<organism evidence="1 2">
    <name type="scientific">Dreissena polymorpha</name>
    <name type="common">Zebra mussel</name>
    <name type="synonym">Mytilus polymorpha</name>
    <dbReference type="NCBI Taxonomy" id="45954"/>
    <lineage>
        <taxon>Eukaryota</taxon>
        <taxon>Metazoa</taxon>
        <taxon>Spiralia</taxon>
        <taxon>Lophotrochozoa</taxon>
        <taxon>Mollusca</taxon>
        <taxon>Bivalvia</taxon>
        <taxon>Autobranchia</taxon>
        <taxon>Heteroconchia</taxon>
        <taxon>Euheterodonta</taxon>
        <taxon>Imparidentia</taxon>
        <taxon>Neoheterodontei</taxon>
        <taxon>Myida</taxon>
        <taxon>Dreissenoidea</taxon>
        <taxon>Dreissenidae</taxon>
        <taxon>Dreissena</taxon>
    </lineage>
</organism>